<name>A0A150Q926_SORCE</name>
<evidence type="ECO:0000313" key="1">
    <source>
        <dbReference type="EMBL" id="KYF64479.1"/>
    </source>
</evidence>
<dbReference type="AlphaFoldDB" id="A0A150Q926"/>
<sequence>MNLLGLLSQLGSALVSLGLGGPGESEHEAIPCPEVRAAADAHTIVEVTAESHTVVQVTSDC</sequence>
<organism evidence="1 2">
    <name type="scientific">Sorangium cellulosum</name>
    <name type="common">Polyangium cellulosum</name>
    <dbReference type="NCBI Taxonomy" id="56"/>
    <lineage>
        <taxon>Bacteria</taxon>
        <taxon>Pseudomonadati</taxon>
        <taxon>Myxococcota</taxon>
        <taxon>Polyangia</taxon>
        <taxon>Polyangiales</taxon>
        <taxon>Polyangiaceae</taxon>
        <taxon>Sorangium</taxon>
    </lineage>
</organism>
<reference evidence="1 2" key="1">
    <citation type="submission" date="2014-02" db="EMBL/GenBank/DDBJ databases">
        <title>The small core and large imbalanced accessory genome model reveals a collaborative survival strategy of Sorangium cellulosum strains in nature.</title>
        <authorList>
            <person name="Han K."/>
            <person name="Peng R."/>
            <person name="Blom J."/>
            <person name="Li Y.-Z."/>
        </authorList>
    </citation>
    <scope>NUCLEOTIDE SEQUENCE [LARGE SCALE GENOMIC DNA]</scope>
    <source>
        <strain evidence="1 2">So0008-312</strain>
    </source>
</reference>
<proteinExistence type="predicted"/>
<evidence type="ECO:0000313" key="2">
    <source>
        <dbReference type="Proteomes" id="UP000075260"/>
    </source>
</evidence>
<accession>A0A150Q926</accession>
<dbReference type="Proteomes" id="UP000075260">
    <property type="component" value="Unassembled WGS sequence"/>
</dbReference>
<dbReference type="RefSeq" id="WP_061611684.1">
    <property type="nucleotide sequence ID" value="NZ_JEMA01000910.1"/>
</dbReference>
<gene>
    <name evidence="1" type="ORF">BE15_09555</name>
</gene>
<comment type="caution">
    <text evidence="1">The sequence shown here is derived from an EMBL/GenBank/DDBJ whole genome shotgun (WGS) entry which is preliminary data.</text>
</comment>
<protein>
    <submittedName>
        <fullName evidence="1">Uncharacterized protein</fullName>
    </submittedName>
</protein>
<dbReference type="EMBL" id="JEMA01000910">
    <property type="protein sequence ID" value="KYF64479.1"/>
    <property type="molecule type" value="Genomic_DNA"/>
</dbReference>